<dbReference type="CDD" id="cd00060">
    <property type="entry name" value="FHA"/>
    <property type="match status" value="1"/>
</dbReference>
<evidence type="ECO:0000313" key="8">
    <source>
        <dbReference type="EMBL" id="SMF62307.1"/>
    </source>
</evidence>
<dbReference type="RefSeq" id="WP_132323120.1">
    <property type="nucleotide sequence ID" value="NZ_FWZT01000021.1"/>
</dbReference>
<feature type="compositionally biased region" description="Basic and acidic residues" evidence="5">
    <location>
        <begin position="366"/>
        <end position="387"/>
    </location>
</feature>
<name>A0A1Y6CFH2_9BACT</name>
<evidence type="ECO:0000313" key="9">
    <source>
        <dbReference type="Proteomes" id="UP000192907"/>
    </source>
</evidence>
<protein>
    <submittedName>
        <fullName evidence="8">TonB family C-terminal domain-containing protein</fullName>
    </submittedName>
</protein>
<reference evidence="9" key="1">
    <citation type="submission" date="2017-04" db="EMBL/GenBank/DDBJ databases">
        <authorList>
            <person name="Varghese N."/>
            <person name="Submissions S."/>
        </authorList>
    </citation>
    <scope>NUCLEOTIDE SEQUENCE [LARGE SCALE GENOMIC DNA]</scope>
    <source>
        <strain evidence="9">RKEM611</strain>
    </source>
</reference>
<feature type="region of interest" description="Disordered" evidence="5">
    <location>
        <begin position="112"/>
        <end position="162"/>
    </location>
</feature>
<dbReference type="STRING" id="1513793.SAMN06296036_12157"/>
<dbReference type="Pfam" id="PF00498">
    <property type="entry name" value="FHA"/>
    <property type="match status" value="1"/>
</dbReference>
<feature type="transmembrane region" description="Helical" evidence="6">
    <location>
        <begin position="324"/>
        <end position="345"/>
    </location>
</feature>
<dbReference type="InterPro" id="IPR000253">
    <property type="entry name" value="FHA_dom"/>
</dbReference>
<evidence type="ECO:0000256" key="5">
    <source>
        <dbReference type="SAM" id="MobiDB-lite"/>
    </source>
</evidence>
<dbReference type="InterPro" id="IPR006260">
    <property type="entry name" value="TonB/TolA_C"/>
</dbReference>
<dbReference type="Proteomes" id="UP000192907">
    <property type="component" value="Unassembled WGS sequence"/>
</dbReference>
<evidence type="ECO:0000259" key="7">
    <source>
        <dbReference type="PROSITE" id="PS50006"/>
    </source>
</evidence>
<dbReference type="Gene3D" id="3.30.2420.10">
    <property type="entry name" value="TonB"/>
    <property type="match status" value="1"/>
</dbReference>
<feature type="compositionally biased region" description="Pro residues" evidence="5">
    <location>
        <begin position="388"/>
        <end position="405"/>
    </location>
</feature>
<dbReference type="NCBIfam" id="TIGR01352">
    <property type="entry name" value="tonB_Cterm"/>
    <property type="match status" value="1"/>
</dbReference>
<gene>
    <name evidence="8" type="ORF">SAMN06296036_12157</name>
</gene>
<proteinExistence type="predicted"/>
<dbReference type="GO" id="GO:0016020">
    <property type="term" value="C:membrane"/>
    <property type="evidence" value="ECO:0007669"/>
    <property type="project" value="UniProtKB-SubCell"/>
</dbReference>
<dbReference type="SUPFAM" id="SSF49879">
    <property type="entry name" value="SMAD/FHA domain"/>
    <property type="match status" value="1"/>
</dbReference>
<feature type="domain" description="FHA" evidence="7">
    <location>
        <begin position="23"/>
        <end position="73"/>
    </location>
</feature>
<keyword evidence="9" id="KW-1185">Reference proteome</keyword>
<evidence type="ECO:0000256" key="1">
    <source>
        <dbReference type="ARBA" id="ARBA00004167"/>
    </source>
</evidence>
<dbReference type="OrthoDB" id="5290168at2"/>
<accession>A0A1Y6CFH2</accession>
<organism evidence="8 9">
    <name type="scientific">Pseudobacteriovorax antillogorgiicola</name>
    <dbReference type="NCBI Taxonomy" id="1513793"/>
    <lineage>
        <taxon>Bacteria</taxon>
        <taxon>Pseudomonadati</taxon>
        <taxon>Bdellovibrionota</taxon>
        <taxon>Oligoflexia</taxon>
        <taxon>Oligoflexales</taxon>
        <taxon>Pseudobacteriovoracaceae</taxon>
        <taxon>Pseudobacteriovorax</taxon>
    </lineage>
</organism>
<dbReference type="InterPro" id="IPR037682">
    <property type="entry name" value="TonB_C"/>
</dbReference>
<dbReference type="EMBL" id="FWZT01000021">
    <property type="protein sequence ID" value="SMF62307.1"/>
    <property type="molecule type" value="Genomic_DNA"/>
</dbReference>
<feature type="compositionally biased region" description="Low complexity" evidence="5">
    <location>
        <begin position="424"/>
        <end position="436"/>
    </location>
</feature>
<feature type="compositionally biased region" description="Basic and acidic residues" evidence="5">
    <location>
        <begin position="491"/>
        <end position="507"/>
    </location>
</feature>
<evidence type="ECO:0000256" key="3">
    <source>
        <dbReference type="ARBA" id="ARBA00022989"/>
    </source>
</evidence>
<dbReference type="Pfam" id="PF03544">
    <property type="entry name" value="TonB_C"/>
    <property type="match status" value="1"/>
</dbReference>
<dbReference type="AlphaFoldDB" id="A0A1Y6CFH2"/>
<dbReference type="PROSITE" id="PS50006">
    <property type="entry name" value="FHA_DOMAIN"/>
    <property type="match status" value="1"/>
</dbReference>
<dbReference type="SUPFAM" id="SSF74653">
    <property type="entry name" value="TolA/TonB C-terminal domain"/>
    <property type="match status" value="1"/>
</dbReference>
<sequence length="719" mass="75712">MNLEIRFTLPNQAPQTIPVRDRILIGTLMSNEVVIRAPGVEPIHAMIEVLEDGSEILTDLGSQTGVQLNGKDVEVEANLSIGDVIAIGDVKIDVLAFGASSNDNFQTATTQTHTKSFSLHDQGPDEGSESLSTTATDPGEPSMPPPKPSPDETQKVSRSSVDLGWDDNRSIVNKTIRTEPSPDRKKNILFSPRAAKPSGDVLEVVSYWGDTVLDVELFHPSFKGFDKCLIGTPPHAHLLAGGKSDVKSHHFVEVSLSGYKIRMMQDMQARIRKGGKVAEKKGSGSINLGRRDIAHVAHGPIKYFLMFVKPPSLQLPRSNQRDTVFGALVLAAALLYVLIIPAILFSDGVKDEGPEDDIWSIVNVPEKQETPKKEPPKPKQKIAEAPKPKTPPKPPKPKPQPPKPVPPKEVKPPPKVVKKPQPKPVAKPTKTLANKTPQPPTPKPNKVPGIGAKKPDKKLPGRINPKKKVGLAGGPRGGPKPNLRGGGQRRGKTDRDLKGAEGGAKDKASGVNLSKLGLGVGQVLNKTGAGAIKTNFANSAGGAGGGAGSGKKTYGLGGPGKGKTLAVSGTGGAANTFGSGTGGNGSGQGGLGGAGLTSGFNRGKGGAGRADVVVPATDPVIAGGLTQQEVQAVIRANLNQIRHCYEQLLQRSPSAQGKVKVRFVVQPNGRVGSAKITDSDISDMVMRGCVTGKVKRWKFPAPRGGQPVTVNYPFVFNPL</sequence>
<feature type="region of interest" description="Disordered" evidence="5">
    <location>
        <begin position="361"/>
        <end position="507"/>
    </location>
</feature>
<evidence type="ECO:0000256" key="2">
    <source>
        <dbReference type="ARBA" id="ARBA00022692"/>
    </source>
</evidence>
<keyword evidence="3 6" id="KW-1133">Transmembrane helix</keyword>
<dbReference type="NCBIfam" id="NF033768">
    <property type="entry name" value="myxo_SS_tail"/>
    <property type="match status" value="1"/>
</dbReference>
<dbReference type="InterPro" id="IPR008984">
    <property type="entry name" value="SMAD_FHA_dom_sf"/>
</dbReference>
<comment type="subcellular location">
    <subcellularLocation>
        <location evidence="1">Membrane</location>
        <topology evidence="1">Single-pass membrane protein</topology>
    </subcellularLocation>
</comment>
<keyword evidence="4 6" id="KW-0472">Membrane</keyword>
<dbReference type="InterPro" id="IPR049806">
    <property type="entry name" value="MasK-like_C"/>
</dbReference>
<evidence type="ECO:0000256" key="4">
    <source>
        <dbReference type="ARBA" id="ARBA00023136"/>
    </source>
</evidence>
<keyword evidence="2 6" id="KW-0812">Transmembrane</keyword>
<evidence type="ECO:0000256" key="6">
    <source>
        <dbReference type="SAM" id="Phobius"/>
    </source>
</evidence>
<dbReference type="Gene3D" id="2.60.200.20">
    <property type="match status" value="1"/>
</dbReference>
<dbReference type="GO" id="GO:0055085">
    <property type="term" value="P:transmembrane transport"/>
    <property type="evidence" value="ECO:0007669"/>
    <property type="project" value="InterPro"/>
</dbReference>